<sequence>MADLTPIWQEDWHARWMFTVASERQDDDPYSGWVDIDADARRGVVEINGVDYTPTEARNYAEALRQAADHAERFGHRTAAMLFDLTCAGRLPEIAHLPSEQQFAIREALRAAGDRYRKGQAKPEETRRG</sequence>
<organism evidence="1 2">
    <name type="scientific">Kibdelosporangium banguiense</name>
    <dbReference type="NCBI Taxonomy" id="1365924"/>
    <lineage>
        <taxon>Bacteria</taxon>
        <taxon>Bacillati</taxon>
        <taxon>Actinomycetota</taxon>
        <taxon>Actinomycetes</taxon>
        <taxon>Pseudonocardiales</taxon>
        <taxon>Pseudonocardiaceae</taxon>
        <taxon>Kibdelosporangium</taxon>
    </lineage>
</organism>
<dbReference type="Proteomes" id="UP001519332">
    <property type="component" value="Unassembled WGS sequence"/>
</dbReference>
<keyword evidence="2" id="KW-1185">Reference proteome</keyword>
<name>A0ABS4U3P2_9PSEU</name>
<comment type="caution">
    <text evidence="1">The sequence shown here is derived from an EMBL/GenBank/DDBJ whole genome shotgun (WGS) entry which is preliminary data.</text>
</comment>
<reference evidence="1 2" key="1">
    <citation type="submission" date="2021-03" db="EMBL/GenBank/DDBJ databases">
        <title>Sequencing the genomes of 1000 actinobacteria strains.</title>
        <authorList>
            <person name="Klenk H.-P."/>
        </authorList>
    </citation>
    <scope>NUCLEOTIDE SEQUENCE [LARGE SCALE GENOMIC DNA]</scope>
    <source>
        <strain evidence="1 2">DSM 46670</strain>
    </source>
</reference>
<accession>A0ABS4U3P2</accession>
<protein>
    <submittedName>
        <fullName evidence="1">Uncharacterized protein</fullName>
    </submittedName>
</protein>
<gene>
    <name evidence="1" type="ORF">JOF56_011652</name>
</gene>
<proteinExistence type="predicted"/>
<dbReference type="RefSeq" id="WP_209647880.1">
    <property type="nucleotide sequence ID" value="NZ_JAGINW010000001.1"/>
</dbReference>
<dbReference type="EMBL" id="JAGINW010000001">
    <property type="protein sequence ID" value="MBP2331267.1"/>
    <property type="molecule type" value="Genomic_DNA"/>
</dbReference>
<evidence type="ECO:0000313" key="2">
    <source>
        <dbReference type="Proteomes" id="UP001519332"/>
    </source>
</evidence>
<evidence type="ECO:0000313" key="1">
    <source>
        <dbReference type="EMBL" id="MBP2331267.1"/>
    </source>
</evidence>